<dbReference type="InterPro" id="IPR036383">
    <property type="entry name" value="TSP1_rpt_sf"/>
</dbReference>
<proteinExistence type="predicted"/>
<name>A0A812NEU7_SYMPI</name>
<organism evidence="3 4">
    <name type="scientific">Symbiodinium pilosum</name>
    <name type="common">Dinoflagellate</name>
    <dbReference type="NCBI Taxonomy" id="2952"/>
    <lineage>
        <taxon>Eukaryota</taxon>
        <taxon>Sar</taxon>
        <taxon>Alveolata</taxon>
        <taxon>Dinophyceae</taxon>
        <taxon>Suessiales</taxon>
        <taxon>Symbiodiniaceae</taxon>
        <taxon>Symbiodinium</taxon>
    </lineage>
</organism>
<comment type="caution">
    <text evidence="3">The sequence shown here is derived from an EMBL/GenBank/DDBJ whole genome shotgun (WGS) entry which is preliminary data.</text>
</comment>
<reference evidence="3" key="1">
    <citation type="submission" date="2021-02" db="EMBL/GenBank/DDBJ databases">
        <authorList>
            <person name="Dougan E. K."/>
            <person name="Rhodes N."/>
            <person name="Thang M."/>
            <person name="Chan C."/>
        </authorList>
    </citation>
    <scope>NUCLEOTIDE SEQUENCE</scope>
</reference>
<dbReference type="InterPro" id="IPR052065">
    <property type="entry name" value="Compl_asym_regulator"/>
</dbReference>
<dbReference type="OrthoDB" id="6273859at2759"/>
<protein>
    <submittedName>
        <fullName evidence="3">HMCN1 protein</fullName>
    </submittedName>
</protein>
<sequence>MGGITCVFKSWEPWSACSQACEGGVEQRTRGVTEGGASSHGGGCDGALVTVRSCNTHRCGQSCLPVNCKWGKWSEWSACSKCAGQKTRHRRVVRVSECGGRRCKEGDMEEIAKCPRNCKGEPICMWSDWSPFSKCSVSCGLGRKKRSRRLQTVHTTPELEAAYESLERLDGHVQNLESKRLKIRFLAFLAGPSTMLLAFAGIRLWSRFAREDSADRASVLEMSASLVEHPEEQGDGA</sequence>
<dbReference type="PROSITE" id="PS50092">
    <property type="entry name" value="TSP1"/>
    <property type="match status" value="3"/>
</dbReference>
<dbReference type="SMART" id="SM00209">
    <property type="entry name" value="TSP1"/>
    <property type="match status" value="3"/>
</dbReference>
<dbReference type="PANTHER" id="PTHR22906">
    <property type="entry name" value="PROPERDIN"/>
    <property type="match status" value="1"/>
</dbReference>
<evidence type="ECO:0000256" key="2">
    <source>
        <dbReference type="ARBA" id="ARBA00023157"/>
    </source>
</evidence>
<keyword evidence="4" id="KW-1185">Reference proteome</keyword>
<keyword evidence="1" id="KW-0677">Repeat</keyword>
<dbReference type="InterPro" id="IPR000884">
    <property type="entry name" value="TSP1_rpt"/>
</dbReference>
<evidence type="ECO:0000313" key="3">
    <source>
        <dbReference type="EMBL" id="CAE7288792.1"/>
    </source>
</evidence>
<dbReference type="Pfam" id="PF00090">
    <property type="entry name" value="TSP_1"/>
    <property type="match status" value="3"/>
</dbReference>
<dbReference type="Gene3D" id="2.20.100.10">
    <property type="entry name" value="Thrombospondin type-1 (TSP1) repeat"/>
    <property type="match status" value="3"/>
</dbReference>
<dbReference type="Proteomes" id="UP000649617">
    <property type="component" value="Unassembled WGS sequence"/>
</dbReference>
<evidence type="ECO:0000313" key="4">
    <source>
        <dbReference type="Proteomes" id="UP000649617"/>
    </source>
</evidence>
<keyword evidence="2" id="KW-1015">Disulfide bond</keyword>
<evidence type="ECO:0000256" key="1">
    <source>
        <dbReference type="ARBA" id="ARBA00022737"/>
    </source>
</evidence>
<dbReference type="SUPFAM" id="SSF82895">
    <property type="entry name" value="TSP-1 type 1 repeat"/>
    <property type="match status" value="3"/>
</dbReference>
<dbReference type="PANTHER" id="PTHR22906:SF21">
    <property type="entry name" value="SEMA DOMAIN-CONTAINING PROTEIN"/>
    <property type="match status" value="1"/>
</dbReference>
<dbReference type="EMBL" id="CAJNIZ010009813">
    <property type="protein sequence ID" value="CAE7288792.1"/>
    <property type="molecule type" value="Genomic_DNA"/>
</dbReference>
<accession>A0A812NEU7</accession>
<dbReference type="AlphaFoldDB" id="A0A812NEU7"/>
<gene>
    <name evidence="3" type="primary">HMCN1</name>
    <name evidence="3" type="ORF">SPIL2461_LOCUS6494</name>
</gene>